<sequence length="230" mass="24604">MLEEIQSVLVESYNTFFNELASFLPSLIGAILILILGWIIAKLVQTAAVKLLKLIRLDVVTEKAKIDKFLKDGGSKKSAIDILGSIIYWLIMLIVILAGLNTLGLSVASELFNQIILYIPNVIVAVLALIFGVFLAGFIAQVVSTYLSNIGVKQANMVGAIAKYAIILFVVSLSLTQLSIGEQLVTNAFLLLFGAACLALGLAFGLGGKEWAAGVIEKLASQAENTPPHE</sequence>
<reference evidence="2" key="1">
    <citation type="submission" date="2022-06" db="EMBL/GenBank/DDBJ databases">
        <title>Gracilimonas sp. CAU 1638 isolated from sea sediment.</title>
        <authorList>
            <person name="Kim W."/>
        </authorList>
    </citation>
    <scope>NUCLEOTIDE SEQUENCE</scope>
    <source>
        <strain evidence="2">CAU 1638</strain>
    </source>
</reference>
<feature type="transmembrane region" description="Helical" evidence="1">
    <location>
        <begin position="186"/>
        <end position="206"/>
    </location>
</feature>
<feature type="transmembrane region" description="Helical" evidence="1">
    <location>
        <begin position="115"/>
        <end position="140"/>
    </location>
</feature>
<dbReference type="AlphaFoldDB" id="A0A9X2L261"/>
<protein>
    <submittedName>
        <fullName evidence="2">Uncharacterized protein</fullName>
    </submittedName>
</protein>
<feature type="transmembrane region" description="Helical" evidence="1">
    <location>
        <begin position="161"/>
        <end position="180"/>
    </location>
</feature>
<dbReference type="Proteomes" id="UP001139125">
    <property type="component" value="Unassembled WGS sequence"/>
</dbReference>
<feature type="transmembrane region" description="Helical" evidence="1">
    <location>
        <begin position="20"/>
        <end position="41"/>
    </location>
</feature>
<comment type="caution">
    <text evidence="2">The sequence shown here is derived from an EMBL/GenBank/DDBJ whole genome shotgun (WGS) entry which is preliminary data.</text>
</comment>
<accession>A0A9X2L261</accession>
<dbReference type="RefSeq" id="WP_255133466.1">
    <property type="nucleotide sequence ID" value="NZ_JANDBC010000001.1"/>
</dbReference>
<organism evidence="2 3">
    <name type="scientific">Gracilimonas sediminicola</name>
    <dbReference type="NCBI Taxonomy" id="2952158"/>
    <lineage>
        <taxon>Bacteria</taxon>
        <taxon>Pseudomonadati</taxon>
        <taxon>Balneolota</taxon>
        <taxon>Balneolia</taxon>
        <taxon>Balneolales</taxon>
        <taxon>Balneolaceae</taxon>
        <taxon>Gracilimonas</taxon>
    </lineage>
</organism>
<dbReference type="PANTHER" id="PTHR30221">
    <property type="entry name" value="SMALL-CONDUCTANCE MECHANOSENSITIVE CHANNEL"/>
    <property type="match status" value="1"/>
</dbReference>
<name>A0A9X2L261_9BACT</name>
<evidence type="ECO:0000313" key="2">
    <source>
        <dbReference type="EMBL" id="MCP9290941.1"/>
    </source>
</evidence>
<dbReference type="Pfam" id="PF05552">
    <property type="entry name" value="MS_channel_1st_1"/>
    <property type="match status" value="2"/>
</dbReference>
<dbReference type="EMBL" id="JANDBC010000001">
    <property type="protein sequence ID" value="MCP9290941.1"/>
    <property type="molecule type" value="Genomic_DNA"/>
</dbReference>
<keyword evidence="3" id="KW-1185">Reference proteome</keyword>
<evidence type="ECO:0000256" key="1">
    <source>
        <dbReference type="SAM" id="Phobius"/>
    </source>
</evidence>
<keyword evidence="1" id="KW-1133">Transmembrane helix</keyword>
<keyword evidence="1" id="KW-0472">Membrane</keyword>
<proteinExistence type="predicted"/>
<dbReference type="InterPro" id="IPR045275">
    <property type="entry name" value="MscS_archaea/bacteria_type"/>
</dbReference>
<dbReference type="InterPro" id="IPR008910">
    <property type="entry name" value="MSC_TM_helix"/>
</dbReference>
<dbReference type="GO" id="GO:0008381">
    <property type="term" value="F:mechanosensitive monoatomic ion channel activity"/>
    <property type="evidence" value="ECO:0007669"/>
    <property type="project" value="InterPro"/>
</dbReference>
<dbReference type="Gene3D" id="1.10.287.1260">
    <property type="match status" value="2"/>
</dbReference>
<dbReference type="PANTHER" id="PTHR30221:SF1">
    <property type="entry name" value="SMALL-CONDUCTANCE MECHANOSENSITIVE CHANNEL"/>
    <property type="match status" value="1"/>
</dbReference>
<evidence type="ECO:0000313" key="3">
    <source>
        <dbReference type="Proteomes" id="UP001139125"/>
    </source>
</evidence>
<gene>
    <name evidence="2" type="ORF">NM125_05050</name>
</gene>
<keyword evidence="1" id="KW-0812">Transmembrane</keyword>
<feature type="transmembrane region" description="Helical" evidence="1">
    <location>
        <begin position="86"/>
        <end position="109"/>
    </location>
</feature>